<dbReference type="Pfam" id="PF10326">
    <property type="entry name" value="7TM_GPCR_Str"/>
    <property type="match status" value="1"/>
</dbReference>
<feature type="transmembrane region" description="Helical" evidence="1">
    <location>
        <begin position="46"/>
        <end position="65"/>
    </location>
</feature>
<keyword evidence="2" id="KW-0675">Receptor</keyword>
<feature type="transmembrane region" description="Helical" evidence="1">
    <location>
        <begin position="242"/>
        <end position="266"/>
    </location>
</feature>
<evidence type="ECO:0000256" key="1">
    <source>
        <dbReference type="SAM" id="Phobius"/>
    </source>
</evidence>
<dbReference type="EMBL" id="BX284605">
    <property type="protein sequence ID" value="CCD66296.1"/>
    <property type="molecule type" value="Genomic_DNA"/>
</dbReference>
<feature type="transmembrane region" description="Helical" evidence="1">
    <location>
        <begin position="278"/>
        <end position="300"/>
    </location>
</feature>
<feature type="transmembrane region" description="Helical" evidence="1">
    <location>
        <begin position="14"/>
        <end position="34"/>
    </location>
</feature>
<dbReference type="STRING" id="6239.C31B8.6a.1"/>
<dbReference type="InParanoid" id="O16899"/>
<keyword evidence="3" id="KW-1185">Reference proteome</keyword>
<dbReference type="OrthoDB" id="5818574at2759"/>
<dbReference type="OMA" id="NTWMENS"/>
<accession>O16899</accession>
<dbReference type="CTD" id="191979"/>
<dbReference type="RefSeq" id="NP_503788.1">
    <property type="nucleotide sequence ID" value="NM_071387.2"/>
</dbReference>
<dbReference type="Proteomes" id="UP000001940">
    <property type="component" value="Chromosome V"/>
</dbReference>
<evidence type="ECO:0000313" key="2">
    <source>
        <dbReference type="EMBL" id="CCD66296.1"/>
    </source>
</evidence>
<dbReference type="PhylomeDB" id="O16899"/>
<organism evidence="2 3">
    <name type="scientific">Caenorhabditis elegans</name>
    <dbReference type="NCBI Taxonomy" id="6239"/>
    <lineage>
        <taxon>Eukaryota</taxon>
        <taxon>Metazoa</taxon>
        <taxon>Ecdysozoa</taxon>
        <taxon>Nematoda</taxon>
        <taxon>Chromadorea</taxon>
        <taxon>Rhabditida</taxon>
        <taxon>Rhabditina</taxon>
        <taxon>Rhabditomorpha</taxon>
        <taxon>Rhabditoidea</taxon>
        <taxon>Rhabditidae</taxon>
        <taxon>Peloderinae</taxon>
        <taxon>Caenorhabditis</taxon>
    </lineage>
</organism>
<evidence type="ECO:0000313" key="3">
    <source>
        <dbReference type="Proteomes" id="UP000001940"/>
    </source>
</evidence>
<dbReference type="KEGG" id="cel:CELE_C31B8.6"/>
<dbReference type="AGR" id="WB:WBGene00006111"/>
<dbReference type="PaxDb" id="6239-C31B8.6"/>
<sequence>MLRYFEYLDIFTKLGIFTASFSNFLLIYLTLFYIRQIRGTYKQMVVILALTGIAFSSWELLARPFAHNYNRAFVFFSLNTQNSLFLVQISVAVYAGFYLFILAFFVVQFVFRYVSLVNPISTRKFGGFGCILWMGYPLICGGVYGGLLSWAGSPDEYSDDYLRNTFLDSYDLDITQTARFVLIPYASDDSLRWRNLSFIICGGSLLTVQYVIIIICAIKMHSAMERELRKFSVRNRSVQRQFFRALIVQTLVPTFLFVVPAMPLLMGPLFDIEWDLQTGGIIALLSVYPPIDSFVFIMIVSEYRKVVSNGLCRRKKISNHSTDVFII</sequence>
<feature type="transmembrane region" description="Helical" evidence="1">
    <location>
        <begin position="85"/>
        <end position="111"/>
    </location>
</feature>
<dbReference type="FunCoup" id="O16899">
    <property type="interactions" value="11"/>
</dbReference>
<dbReference type="AlphaFoldDB" id="O16899"/>
<protein>
    <submittedName>
        <fullName evidence="2">Seven TM Receptor</fullName>
    </submittedName>
</protein>
<keyword evidence="1" id="KW-0472">Membrane</keyword>
<dbReference type="PIR" id="T32164">
    <property type="entry name" value="T32164"/>
</dbReference>
<dbReference type="eggNOG" id="ENOG502TG12">
    <property type="taxonomic scope" value="Eukaryota"/>
</dbReference>
<dbReference type="GeneID" id="191979"/>
<dbReference type="InterPro" id="IPR019428">
    <property type="entry name" value="7TM_GPCR_serpentine_rcpt_Str"/>
</dbReference>
<feature type="transmembrane region" description="Helical" evidence="1">
    <location>
        <begin position="131"/>
        <end position="152"/>
    </location>
</feature>
<dbReference type="PANTHER" id="PTHR46000">
    <property type="entry name" value="SEVEN TM RECEPTOR-RELATED"/>
    <property type="match status" value="1"/>
</dbReference>
<dbReference type="SMR" id="O16899"/>
<feature type="transmembrane region" description="Helical" evidence="1">
    <location>
        <begin position="196"/>
        <end position="221"/>
    </location>
</feature>
<proteinExistence type="predicted"/>
<keyword evidence="1" id="KW-1133">Transmembrane helix</keyword>
<dbReference type="UCSC" id="C31B8.6">
    <property type="organism name" value="c. elegans"/>
</dbReference>
<dbReference type="PANTHER" id="PTHR46000:SF6">
    <property type="entry name" value="SEVEN TM RECEPTOR"/>
    <property type="match status" value="1"/>
</dbReference>
<keyword evidence="1" id="KW-0812">Transmembrane</keyword>
<gene>
    <name evidence="2 4" type="primary">str-46</name>
    <name evidence="4" type="ORF">C31B8.6</name>
    <name evidence="2" type="ORF">CELE_C31B8.6</name>
</gene>
<dbReference type="SUPFAM" id="SSF81321">
    <property type="entry name" value="Family A G protein-coupled receptor-like"/>
    <property type="match status" value="1"/>
</dbReference>
<reference evidence="2 3" key="1">
    <citation type="journal article" date="1998" name="Science">
        <title>Genome sequence of the nematode C. elegans: a platform for investigating biology.</title>
        <authorList>
            <consortium name="The C. elegans sequencing consortium"/>
            <person name="Sulson J.E."/>
            <person name="Waterston R."/>
        </authorList>
    </citation>
    <scope>NUCLEOTIDE SEQUENCE [LARGE SCALE GENOMIC DNA]</scope>
    <source>
        <strain evidence="2 3">Bristol N2</strain>
    </source>
</reference>
<name>O16899_CAEEL</name>
<dbReference type="WormBase" id="C31B8.6a">
    <property type="protein sequence ID" value="CE08486"/>
    <property type="gene ID" value="WBGene00006111"/>
    <property type="gene designation" value="str-46"/>
</dbReference>
<evidence type="ECO:0000313" key="4">
    <source>
        <dbReference type="WormBase" id="C31B8.6a"/>
    </source>
</evidence>
<dbReference type="HOGENOM" id="CLU_036335_4_2_1"/>